<dbReference type="InterPro" id="IPR053916">
    <property type="entry name" value="DUF6978"/>
</dbReference>
<reference evidence="1" key="1">
    <citation type="journal article" date="2021" name="Antonie Van Leeuwenhoek">
        <title>Draft genome and description of Waterburya agarophytonicola gen. nov. sp. nov. (Pleurocapsales, Cyanobacteria): a seaweed symbiont.</title>
        <authorList>
            <person name="Bonthond G."/>
            <person name="Shalygin S."/>
            <person name="Bayer T."/>
            <person name="Weinberger F."/>
        </authorList>
    </citation>
    <scope>NUCLEOTIDE SEQUENCE</scope>
    <source>
        <strain evidence="1">KI4</strain>
    </source>
</reference>
<proteinExistence type="predicted"/>
<accession>A0A964BSG8</accession>
<organism evidence="1 2">
    <name type="scientific">Waterburya agarophytonicola KI4</name>
    <dbReference type="NCBI Taxonomy" id="2874699"/>
    <lineage>
        <taxon>Bacteria</taxon>
        <taxon>Bacillati</taxon>
        <taxon>Cyanobacteriota</taxon>
        <taxon>Cyanophyceae</taxon>
        <taxon>Pleurocapsales</taxon>
        <taxon>Hyellaceae</taxon>
        <taxon>Waterburya</taxon>
        <taxon>Waterburya agarophytonicola</taxon>
    </lineage>
</organism>
<gene>
    <name evidence="1" type="ORF">I4641_15135</name>
</gene>
<protein>
    <submittedName>
        <fullName evidence="1">Uncharacterized protein</fullName>
    </submittedName>
</protein>
<keyword evidence="2" id="KW-1185">Reference proteome</keyword>
<evidence type="ECO:0000313" key="2">
    <source>
        <dbReference type="Proteomes" id="UP000729733"/>
    </source>
</evidence>
<dbReference type="AlphaFoldDB" id="A0A964BSG8"/>
<dbReference type="EMBL" id="JADWDC010000040">
    <property type="protein sequence ID" value="MCC0178314.1"/>
    <property type="molecule type" value="Genomic_DNA"/>
</dbReference>
<evidence type="ECO:0000313" key="1">
    <source>
        <dbReference type="EMBL" id="MCC0178314.1"/>
    </source>
</evidence>
<dbReference type="Pfam" id="PF22398">
    <property type="entry name" value="DUF6978"/>
    <property type="match status" value="1"/>
</dbReference>
<dbReference type="Proteomes" id="UP000729733">
    <property type="component" value="Unassembled WGS sequence"/>
</dbReference>
<dbReference type="RefSeq" id="WP_229641379.1">
    <property type="nucleotide sequence ID" value="NZ_JADWDC010000040.1"/>
</dbReference>
<name>A0A964BSG8_9CYAN</name>
<sequence length="161" mass="18772">MVLTQIEFDEMLSNQTKKINENIAWVGDKKNSETVKFRVPVVSDRDYPIFVDGSYNRYLDRLSYKIIHKEIGRRIYGLDMGKNHRNPDGKLVGENHIHKWTEEYEDRKAYSAQESISSPANQPREVWQEFCYEANIDFQGVMEEIPPAQLEADFDLGGIII</sequence>
<comment type="caution">
    <text evidence="1">The sequence shown here is derived from an EMBL/GenBank/DDBJ whole genome shotgun (WGS) entry which is preliminary data.</text>
</comment>